<dbReference type="AlphaFoldDB" id="A0A9N9DMQ3"/>
<evidence type="ECO:0000313" key="1">
    <source>
        <dbReference type="EMBL" id="CAG8645758.1"/>
    </source>
</evidence>
<keyword evidence="2" id="KW-1185">Reference proteome</keyword>
<dbReference type="Proteomes" id="UP000789572">
    <property type="component" value="Unassembled WGS sequence"/>
</dbReference>
<dbReference type="EMBL" id="CAJVPJ010003877">
    <property type="protein sequence ID" value="CAG8645758.1"/>
    <property type="molecule type" value="Genomic_DNA"/>
</dbReference>
<name>A0A9N9DMQ3_9GLOM</name>
<sequence length="107" mass="12181">SETVQEVSQDIKRAFIFSMTHIFHNVNVAKPNAYILIDCYDDNHDYLAEVYGESHSRIEQFDDYEDIVMSIDINDVRAPKLGRVPVGACGGRGLEHSRTVIIRNLNL</sequence>
<proteinExistence type="predicted"/>
<feature type="non-terminal residue" evidence="1">
    <location>
        <position position="107"/>
    </location>
</feature>
<evidence type="ECO:0000313" key="2">
    <source>
        <dbReference type="Proteomes" id="UP000789572"/>
    </source>
</evidence>
<accession>A0A9N9DMQ3</accession>
<comment type="caution">
    <text evidence="1">The sequence shown here is derived from an EMBL/GenBank/DDBJ whole genome shotgun (WGS) entry which is preliminary data.</text>
</comment>
<organism evidence="1 2">
    <name type="scientific">Paraglomus occultum</name>
    <dbReference type="NCBI Taxonomy" id="144539"/>
    <lineage>
        <taxon>Eukaryota</taxon>
        <taxon>Fungi</taxon>
        <taxon>Fungi incertae sedis</taxon>
        <taxon>Mucoromycota</taxon>
        <taxon>Glomeromycotina</taxon>
        <taxon>Glomeromycetes</taxon>
        <taxon>Paraglomerales</taxon>
        <taxon>Paraglomeraceae</taxon>
        <taxon>Paraglomus</taxon>
    </lineage>
</organism>
<reference evidence="1" key="1">
    <citation type="submission" date="2021-06" db="EMBL/GenBank/DDBJ databases">
        <authorList>
            <person name="Kallberg Y."/>
            <person name="Tangrot J."/>
            <person name="Rosling A."/>
        </authorList>
    </citation>
    <scope>NUCLEOTIDE SEQUENCE</scope>
    <source>
        <strain evidence="1">IA702</strain>
    </source>
</reference>
<gene>
    <name evidence="1" type="ORF">POCULU_LOCUS9673</name>
</gene>
<protein>
    <submittedName>
        <fullName evidence="1">5201_t:CDS:1</fullName>
    </submittedName>
</protein>